<reference evidence="1 2" key="1">
    <citation type="submission" date="2023-08" db="EMBL/GenBank/DDBJ databases">
        <title>Draft genome sequence of Algoriphagus taiwanensis.</title>
        <authorList>
            <person name="Takatani N."/>
            <person name="Hosokawa M."/>
            <person name="Sawabe T."/>
        </authorList>
    </citation>
    <scope>NUCLEOTIDE SEQUENCE [LARGE SCALE GENOMIC DNA]</scope>
    <source>
        <strain evidence="1 2">JCM 19755</strain>
    </source>
</reference>
<name>A0ABQ6PXM7_9BACT</name>
<gene>
    <name evidence="1" type="ORF">Ataiwa_09700</name>
</gene>
<organism evidence="1 2">
    <name type="scientific">Algoriphagus taiwanensis</name>
    <dbReference type="NCBI Taxonomy" id="1445656"/>
    <lineage>
        <taxon>Bacteria</taxon>
        <taxon>Pseudomonadati</taxon>
        <taxon>Bacteroidota</taxon>
        <taxon>Cytophagia</taxon>
        <taxon>Cytophagales</taxon>
        <taxon>Cyclobacteriaceae</taxon>
        <taxon>Algoriphagus</taxon>
    </lineage>
</organism>
<keyword evidence="2" id="KW-1185">Reference proteome</keyword>
<evidence type="ECO:0000313" key="2">
    <source>
        <dbReference type="Proteomes" id="UP001307705"/>
    </source>
</evidence>
<sequence length="100" mass="11238">MKVDFELDTVESLNLEKGKTYRVQSVTHPLTREFFMMSPEIILPDFIRLEKEEGLDIEGSHGCIYTLKADNPGKGILISSLIDLKSGIAVKEKKVSVEVK</sequence>
<proteinExistence type="predicted"/>
<dbReference type="Proteomes" id="UP001307705">
    <property type="component" value="Unassembled WGS sequence"/>
</dbReference>
<protein>
    <submittedName>
        <fullName evidence="1">Uncharacterized protein</fullName>
    </submittedName>
</protein>
<accession>A0ABQ6PXM7</accession>
<dbReference type="RefSeq" id="WP_338227505.1">
    <property type="nucleotide sequence ID" value="NZ_BTPE01000003.1"/>
</dbReference>
<comment type="caution">
    <text evidence="1">The sequence shown here is derived from an EMBL/GenBank/DDBJ whole genome shotgun (WGS) entry which is preliminary data.</text>
</comment>
<evidence type="ECO:0000313" key="1">
    <source>
        <dbReference type="EMBL" id="GMQ32698.1"/>
    </source>
</evidence>
<dbReference type="EMBL" id="BTPE01000003">
    <property type="protein sequence ID" value="GMQ32698.1"/>
    <property type="molecule type" value="Genomic_DNA"/>
</dbReference>